<proteinExistence type="predicted"/>
<dbReference type="EMBL" id="KZ678141">
    <property type="protein sequence ID" value="PSN62710.1"/>
    <property type="molecule type" value="Genomic_DNA"/>
</dbReference>
<feature type="non-terminal residue" evidence="1">
    <location>
        <position position="1"/>
    </location>
</feature>
<accession>A0A2T2NBG3</accession>
<dbReference type="Proteomes" id="UP000240883">
    <property type="component" value="Unassembled WGS sequence"/>
</dbReference>
<dbReference type="AlphaFoldDB" id="A0A2T2NBG3"/>
<evidence type="ECO:0000313" key="1">
    <source>
        <dbReference type="EMBL" id="PSN62710.1"/>
    </source>
</evidence>
<evidence type="ECO:0000313" key="2">
    <source>
        <dbReference type="Proteomes" id="UP000240883"/>
    </source>
</evidence>
<sequence>APPHPTTTTINYSLAWPWLDNPSNSTFAGPTQIDRCKCPRRWRRSSTSTKKWKKTHIYSRFECQPPEIRFTGGGSGDDGSTADEPLWMLVRPAGPFNFLRPAEAAEKRAQRPGLQVARTCKAVCDEVLPYLYRGRSFLLLTGPCPRGRYQAYATRVWLQRLSRVARQSVGALTVICQKYEEDCDLSGAVRAYRELGEYVVDRLPGMEVLNVCMADAVQRPVLEFARLCGTRGMRVRVERDWKSGSVVEFEHADALL</sequence>
<gene>
    <name evidence="1" type="ORF">BS50DRAFT_453732</name>
</gene>
<organism evidence="1 2">
    <name type="scientific">Corynespora cassiicola Philippines</name>
    <dbReference type="NCBI Taxonomy" id="1448308"/>
    <lineage>
        <taxon>Eukaryota</taxon>
        <taxon>Fungi</taxon>
        <taxon>Dikarya</taxon>
        <taxon>Ascomycota</taxon>
        <taxon>Pezizomycotina</taxon>
        <taxon>Dothideomycetes</taxon>
        <taxon>Pleosporomycetidae</taxon>
        <taxon>Pleosporales</taxon>
        <taxon>Corynesporascaceae</taxon>
        <taxon>Corynespora</taxon>
    </lineage>
</organism>
<protein>
    <submittedName>
        <fullName evidence="1">Uncharacterized protein</fullName>
    </submittedName>
</protein>
<name>A0A2T2NBG3_CORCC</name>
<reference evidence="1 2" key="1">
    <citation type="journal article" date="2018" name="Front. Microbiol.">
        <title>Genome-Wide Analysis of Corynespora cassiicola Leaf Fall Disease Putative Effectors.</title>
        <authorList>
            <person name="Lopez D."/>
            <person name="Ribeiro S."/>
            <person name="Label P."/>
            <person name="Fumanal B."/>
            <person name="Venisse J.S."/>
            <person name="Kohler A."/>
            <person name="de Oliveira R.R."/>
            <person name="Labutti K."/>
            <person name="Lipzen A."/>
            <person name="Lail K."/>
            <person name="Bauer D."/>
            <person name="Ohm R.A."/>
            <person name="Barry K.W."/>
            <person name="Spatafora J."/>
            <person name="Grigoriev I.V."/>
            <person name="Martin F.M."/>
            <person name="Pujade-Renaud V."/>
        </authorList>
    </citation>
    <scope>NUCLEOTIDE SEQUENCE [LARGE SCALE GENOMIC DNA]</scope>
    <source>
        <strain evidence="1 2">Philippines</strain>
    </source>
</reference>
<dbReference type="OrthoDB" id="3750348at2759"/>
<keyword evidence="2" id="KW-1185">Reference proteome</keyword>
<feature type="non-terminal residue" evidence="1">
    <location>
        <position position="256"/>
    </location>
</feature>